<gene>
    <name evidence="5" type="ORF">LSTR_LSTR004046</name>
</gene>
<dbReference type="SMR" id="A0A482WFB7"/>
<dbReference type="OrthoDB" id="68090at2759"/>
<dbReference type="GO" id="GO:0000502">
    <property type="term" value="C:proteasome complex"/>
    <property type="evidence" value="ECO:0007669"/>
    <property type="project" value="UniProtKB-KW"/>
</dbReference>
<evidence type="ECO:0000256" key="1">
    <source>
        <dbReference type="ARBA" id="ARBA00006405"/>
    </source>
</evidence>
<accession>A0A482WFB7</accession>
<evidence type="ECO:0000313" key="6">
    <source>
        <dbReference type="Proteomes" id="UP000291343"/>
    </source>
</evidence>
<name>A0A482WFB7_LAOST</name>
<dbReference type="InParanoid" id="A0A482WFB7"/>
<dbReference type="GO" id="GO:0043161">
    <property type="term" value="P:proteasome-mediated ubiquitin-dependent protein catabolic process"/>
    <property type="evidence" value="ECO:0007669"/>
    <property type="project" value="InterPro"/>
</dbReference>
<sequence>MASRQDSIIGWNLLYNTLEKNIKCKQDVLIGLIHLILVNRKYRLLDTSSKNLRSTEMLPSTWNKDSSFFVFTYINTINQIVYELQAITPCNDVLVVNILDKSAVDVRTVYFKLSEYVKNLEGALVDLIPEYKEVVKTIESNLLVNNAVTKHTITYDM</sequence>
<dbReference type="Pfam" id="PF11566">
    <property type="entry name" value="PI31_Prot_N"/>
    <property type="match status" value="1"/>
</dbReference>
<dbReference type="GO" id="GO:0004866">
    <property type="term" value="F:endopeptidase inhibitor activity"/>
    <property type="evidence" value="ECO:0007669"/>
    <property type="project" value="InterPro"/>
</dbReference>
<evidence type="ECO:0000259" key="4">
    <source>
        <dbReference type="Pfam" id="PF11566"/>
    </source>
</evidence>
<dbReference type="Gene3D" id="3.40.1000.30">
    <property type="match status" value="1"/>
</dbReference>
<dbReference type="STRING" id="195883.A0A482WFB7"/>
<dbReference type="Proteomes" id="UP000291343">
    <property type="component" value="Unassembled WGS sequence"/>
</dbReference>
<dbReference type="PANTHER" id="PTHR13266:SF1">
    <property type="entry name" value="PROTEASOME INHIBITOR PI31 SUBUNIT"/>
    <property type="match status" value="1"/>
</dbReference>
<comment type="caution">
    <text evidence="5">The sequence shown here is derived from an EMBL/GenBank/DDBJ whole genome shotgun (WGS) entry which is preliminary data.</text>
</comment>
<comment type="similarity">
    <text evidence="1">Belongs to the proteasome inhibitor PI31 family.</text>
</comment>
<evidence type="ECO:0000256" key="2">
    <source>
        <dbReference type="ARBA" id="ARBA00015575"/>
    </source>
</evidence>
<organism evidence="5 6">
    <name type="scientific">Laodelphax striatellus</name>
    <name type="common">Small brown planthopper</name>
    <name type="synonym">Delphax striatella</name>
    <dbReference type="NCBI Taxonomy" id="195883"/>
    <lineage>
        <taxon>Eukaryota</taxon>
        <taxon>Metazoa</taxon>
        <taxon>Ecdysozoa</taxon>
        <taxon>Arthropoda</taxon>
        <taxon>Hexapoda</taxon>
        <taxon>Insecta</taxon>
        <taxon>Pterygota</taxon>
        <taxon>Neoptera</taxon>
        <taxon>Paraneoptera</taxon>
        <taxon>Hemiptera</taxon>
        <taxon>Auchenorrhyncha</taxon>
        <taxon>Fulgoroidea</taxon>
        <taxon>Delphacidae</taxon>
        <taxon>Criomorphinae</taxon>
        <taxon>Laodelphax</taxon>
    </lineage>
</organism>
<dbReference type="GO" id="GO:0070628">
    <property type="term" value="F:proteasome binding"/>
    <property type="evidence" value="ECO:0007669"/>
    <property type="project" value="InterPro"/>
</dbReference>
<reference evidence="5 6" key="1">
    <citation type="journal article" date="2017" name="Gigascience">
        <title>Genome sequence of the small brown planthopper, Laodelphax striatellus.</title>
        <authorList>
            <person name="Zhu J."/>
            <person name="Jiang F."/>
            <person name="Wang X."/>
            <person name="Yang P."/>
            <person name="Bao Y."/>
            <person name="Zhao W."/>
            <person name="Wang W."/>
            <person name="Lu H."/>
            <person name="Wang Q."/>
            <person name="Cui N."/>
            <person name="Li J."/>
            <person name="Chen X."/>
            <person name="Luo L."/>
            <person name="Yu J."/>
            <person name="Kang L."/>
            <person name="Cui F."/>
        </authorList>
    </citation>
    <scope>NUCLEOTIDE SEQUENCE [LARGE SCALE GENOMIC DNA]</scope>
    <source>
        <strain evidence="5">Lst14</strain>
    </source>
</reference>
<proteinExistence type="inferred from homology"/>
<evidence type="ECO:0000256" key="3">
    <source>
        <dbReference type="ARBA" id="ARBA00022942"/>
    </source>
</evidence>
<feature type="domain" description="PI31 proteasome regulator N-terminal" evidence="4">
    <location>
        <begin position="20"/>
        <end position="121"/>
    </location>
</feature>
<dbReference type="PANTHER" id="PTHR13266">
    <property type="entry name" value="PROTEASOME INHIBITOR"/>
    <property type="match status" value="1"/>
</dbReference>
<protein>
    <recommendedName>
        <fullName evidence="2">Proteasome inhibitor PI31 subunit</fullName>
    </recommendedName>
</protein>
<dbReference type="InterPro" id="IPR045128">
    <property type="entry name" value="PI31-like"/>
</dbReference>
<dbReference type="AlphaFoldDB" id="A0A482WFB7"/>
<evidence type="ECO:0000313" key="5">
    <source>
        <dbReference type="EMBL" id="RZF32183.1"/>
    </source>
</evidence>
<dbReference type="InterPro" id="IPR021625">
    <property type="entry name" value="PI31_Prot_N"/>
</dbReference>
<dbReference type="EMBL" id="QKKF02037473">
    <property type="protein sequence ID" value="RZF32183.1"/>
    <property type="molecule type" value="Genomic_DNA"/>
</dbReference>
<keyword evidence="3" id="KW-0647">Proteasome</keyword>
<keyword evidence="6" id="KW-1185">Reference proteome</keyword>